<accession>A0A814TA64</accession>
<feature type="transmembrane region" description="Helical" evidence="5">
    <location>
        <begin position="117"/>
        <end position="142"/>
    </location>
</feature>
<dbReference type="EMBL" id="CAJNOI010000176">
    <property type="protein sequence ID" value="CAF1159044.1"/>
    <property type="molecule type" value="Genomic_DNA"/>
</dbReference>
<sequence length="423" mass="49444">MNCTEIYQQRNYSSLMFNQAYSDDSGSWWWWTNILGTLIFGLIGLIGNIICFFVVCRFTLSTHSFVEYLRALSFFEFLTLLYEVVQALNDLSIYLFSKSLLNFRYSFVCKFYDYFKYSIILLSCWTIVGLTIDRCVLVCNPWSKKYPKLSRRLCNSKCAKRIILILILMSLIVNIPHLIYKEWHCRAPGFQNSAAYNQKYDSDHTKNSSSKQTCSCRISPDISQRTKEVFLFWHNYIFHLLCYTILPAVMLIASNAAILKRIHTPRPIVSNQNEHIRSKLTGTLTVLSLLFLSLYFPFAIVEAISYIAIRYKRYACNIRFILKLRILKRLTELLNIAALGINFFLYILGVNHYRSSTIRMLGLHHYEMFSRYLTIEQRNLKILAGSQQIQNTLQIDSSKIKLLKVTSSNDQYSTSSVYNNRLL</sequence>
<gene>
    <name evidence="7" type="ORF">BJG266_LOCUS24529</name>
    <name evidence="8" type="ORF">QVE165_LOCUS26342</name>
</gene>
<dbReference type="Gene3D" id="1.20.1070.10">
    <property type="entry name" value="Rhodopsin 7-helix transmembrane proteins"/>
    <property type="match status" value="1"/>
</dbReference>
<evidence type="ECO:0000256" key="1">
    <source>
        <dbReference type="ARBA" id="ARBA00004370"/>
    </source>
</evidence>
<protein>
    <recommendedName>
        <fullName evidence="6">G-protein coupled receptors family 1 profile domain-containing protein</fullName>
    </recommendedName>
</protein>
<evidence type="ECO:0000313" key="9">
    <source>
        <dbReference type="Proteomes" id="UP000663832"/>
    </source>
</evidence>
<keyword evidence="3 5" id="KW-1133">Transmembrane helix</keyword>
<evidence type="ECO:0000256" key="5">
    <source>
        <dbReference type="SAM" id="Phobius"/>
    </source>
</evidence>
<feature type="domain" description="G-protein coupled receptors family 1 profile" evidence="6">
    <location>
        <begin position="47"/>
        <end position="346"/>
    </location>
</feature>
<keyword evidence="9" id="KW-1185">Reference proteome</keyword>
<keyword evidence="4 5" id="KW-0472">Membrane</keyword>
<dbReference type="Proteomes" id="UP000663832">
    <property type="component" value="Unassembled WGS sequence"/>
</dbReference>
<dbReference type="SUPFAM" id="SSF81321">
    <property type="entry name" value="Family A G protein-coupled receptor-like"/>
    <property type="match status" value="1"/>
</dbReference>
<feature type="transmembrane region" description="Helical" evidence="5">
    <location>
        <begin position="28"/>
        <end position="56"/>
    </location>
</feature>
<evidence type="ECO:0000313" key="7">
    <source>
        <dbReference type="EMBL" id="CAF1159044.1"/>
    </source>
</evidence>
<proteinExistence type="predicted"/>
<dbReference type="PANTHER" id="PTHR46641">
    <property type="entry name" value="FMRFAMIDE RECEPTOR-RELATED"/>
    <property type="match status" value="1"/>
</dbReference>
<dbReference type="AlphaFoldDB" id="A0A814TA64"/>
<feature type="transmembrane region" description="Helical" evidence="5">
    <location>
        <begin position="236"/>
        <end position="259"/>
    </location>
</feature>
<dbReference type="Proteomes" id="UP000663877">
    <property type="component" value="Unassembled WGS sequence"/>
</dbReference>
<dbReference type="InterPro" id="IPR052954">
    <property type="entry name" value="GPCR-Ligand_Int"/>
</dbReference>
<comment type="caution">
    <text evidence="7">The sequence shown here is derived from an EMBL/GenBank/DDBJ whole genome shotgun (WGS) entry which is preliminary data.</text>
</comment>
<dbReference type="PROSITE" id="PS50262">
    <property type="entry name" value="G_PROTEIN_RECEP_F1_2"/>
    <property type="match status" value="1"/>
</dbReference>
<reference evidence="7" key="1">
    <citation type="submission" date="2021-02" db="EMBL/GenBank/DDBJ databases">
        <authorList>
            <person name="Nowell W R."/>
        </authorList>
    </citation>
    <scope>NUCLEOTIDE SEQUENCE</scope>
</reference>
<dbReference type="GO" id="GO:0016020">
    <property type="term" value="C:membrane"/>
    <property type="evidence" value="ECO:0007669"/>
    <property type="project" value="UniProtKB-SubCell"/>
</dbReference>
<organism evidence="7 10">
    <name type="scientific">Adineta steineri</name>
    <dbReference type="NCBI Taxonomy" id="433720"/>
    <lineage>
        <taxon>Eukaryota</taxon>
        <taxon>Metazoa</taxon>
        <taxon>Spiralia</taxon>
        <taxon>Gnathifera</taxon>
        <taxon>Rotifera</taxon>
        <taxon>Eurotatoria</taxon>
        <taxon>Bdelloidea</taxon>
        <taxon>Adinetida</taxon>
        <taxon>Adinetidae</taxon>
        <taxon>Adineta</taxon>
    </lineage>
</organism>
<dbReference type="InterPro" id="IPR000276">
    <property type="entry name" value="GPCR_Rhodpsn"/>
</dbReference>
<evidence type="ECO:0000256" key="3">
    <source>
        <dbReference type="ARBA" id="ARBA00022989"/>
    </source>
</evidence>
<dbReference type="Pfam" id="PF00001">
    <property type="entry name" value="7tm_1"/>
    <property type="match status" value="1"/>
</dbReference>
<name>A0A814TA64_9BILA</name>
<dbReference type="InterPro" id="IPR017452">
    <property type="entry name" value="GPCR_Rhodpsn_7TM"/>
</dbReference>
<dbReference type="PROSITE" id="PS00237">
    <property type="entry name" value="G_PROTEIN_RECEP_F1_1"/>
    <property type="match status" value="1"/>
</dbReference>
<evidence type="ECO:0000313" key="8">
    <source>
        <dbReference type="EMBL" id="CAF1210619.1"/>
    </source>
</evidence>
<evidence type="ECO:0000313" key="10">
    <source>
        <dbReference type="Proteomes" id="UP000663877"/>
    </source>
</evidence>
<feature type="transmembrane region" description="Helical" evidence="5">
    <location>
        <begin position="329"/>
        <end position="350"/>
    </location>
</feature>
<feature type="transmembrane region" description="Helical" evidence="5">
    <location>
        <begin position="77"/>
        <end position="97"/>
    </location>
</feature>
<feature type="transmembrane region" description="Helical" evidence="5">
    <location>
        <begin position="280"/>
        <end position="309"/>
    </location>
</feature>
<dbReference type="EMBL" id="CAJNOM010000195">
    <property type="protein sequence ID" value="CAF1210619.1"/>
    <property type="molecule type" value="Genomic_DNA"/>
</dbReference>
<keyword evidence="2 5" id="KW-0812">Transmembrane</keyword>
<dbReference type="GO" id="GO:0004930">
    <property type="term" value="F:G protein-coupled receptor activity"/>
    <property type="evidence" value="ECO:0007669"/>
    <property type="project" value="InterPro"/>
</dbReference>
<evidence type="ECO:0000256" key="2">
    <source>
        <dbReference type="ARBA" id="ARBA00022692"/>
    </source>
</evidence>
<dbReference type="OrthoDB" id="10005800at2759"/>
<comment type="subcellular location">
    <subcellularLocation>
        <location evidence="1">Membrane</location>
    </subcellularLocation>
</comment>
<feature type="transmembrane region" description="Helical" evidence="5">
    <location>
        <begin position="162"/>
        <end position="180"/>
    </location>
</feature>
<evidence type="ECO:0000259" key="6">
    <source>
        <dbReference type="PROSITE" id="PS50262"/>
    </source>
</evidence>
<evidence type="ECO:0000256" key="4">
    <source>
        <dbReference type="ARBA" id="ARBA00023136"/>
    </source>
</evidence>